<dbReference type="Proteomes" id="UP001500394">
    <property type="component" value="Unassembled WGS sequence"/>
</dbReference>
<feature type="domain" description="RagB/SusD" evidence="7">
    <location>
        <begin position="280"/>
        <end position="587"/>
    </location>
</feature>
<feature type="domain" description="SusD-like N-terminal" evidence="8">
    <location>
        <begin position="86"/>
        <end position="221"/>
    </location>
</feature>
<reference evidence="10" key="1">
    <citation type="journal article" date="2019" name="Int. J. Syst. Evol. Microbiol.">
        <title>The Global Catalogue of Microorganisms (GCM) 10K type strain sequencing project: providing services to taxonomists for standard genome sequencing and annotation.</title>
        <authorList>
            <consortium name="The Broad Institute Genomics Platform"/>
            <consortium name="The Broad Institute Genome Sequencing Center for Infectious Disease"/>
            <person name="Wu L."/>
            <person name="Ma J."/>
        </authorList>
    </citation>
    <scope>NUCLEOTIDE SEQUENCE [LARGE SCALE GENOMIC DNA]</scope>
    <source>
        <strain evidence="10">JCM 17858</strain>
    </source>
</reference>
<dbReference type="InterPro" id="IPR033985">
    <property type="entry name" value="SusD-like_N"/>
</dbReference>
<dbReference type="Gene3D" id="1.25.40.390">
    <property type="match status" value="1"/>
</dbReference>
<dbReference type="SUPFAM" id="SSF48452">
    <property type="entry name" value="TPR-like"/>
    <property type="match status" value="1"/>
</dbReference>
<evidence type="ECO:0000259" key="7">
    <source>
        <dbReference type="Pfam" id="PF07980"/>
    </source>
</evidence>
<evidence type="ECO:0000256" key="2">
    <source>
        <dbReference type="ARBA" id="ARBA00006275"/>
    </source>
</evidence>
<evidence type="ECO:0000256" key="1">
    <source>
        <dbReference type="ARBA" id="ARBA00004442"/>
    </source>
</evidence>
<protein>
    <submittedName>
        <fullName evidence="9">RagB/SusD family nutrient uptake outer membrane protein</fullName>
    </submittedName>
</protein>
<dbReference type="RefSeq" id="WP_345063190.1">
    <property type="nucleotide sequence ID" value="NZ_BAABGR010000002.1"/>
</dbReference>
<keyword evidence="5" id="KW-0998">Cell outer membrane</keyword>
<keyword evidence="10" id="KW-1185">Reference proteome</keyword>
<dbReference type="InterPro" id="IPR011990">
    <property type="entry name" value="TPR-like_helical_dom_sf"/>
</dbReference>
<comment type="subcellular location">
    <subcellularLocation>
        <location evidence="1">Cell outer membrane</location>
    </subcellularLocation>
</comment>
<evidence type="ECO:0000256" key="3">
    <source>
        <dbReference type="ARBA" id="ARBA00022729"/>
    </source>
</evidence>
<evidence type="ECO:0000259" key="8">
    <source>
        <dbReference type="Pfam" id="PF14322"/>
    </source>
</evidence>
<accession>A0ABP8QUP4</accession>
<evidence type="ECO:0000256" key="5">
    <source>
        <dbReference type="ARBA" id="ARBA00023237"/>
    </source>
</evidence>
<comment type="caution">
    <text evidence="9">The sequence shown here is derived from an EMBL/GenBank/DDBJ whole genome shotgun (WGS) entry which is preliminary data.</text>
</comment>
<dbReference type="InterPro" id="IPR012944">
    <property type="entry name" value="SusD_RagB_dom"/>
</dbReference>
<gene>
    <name evidence="9" type="ORF">GCM10023173_01140</name>
</gene>
<sequence>MKIRKNILLSLALLSTLKMVSCDIDKDPLNGPTVGAFPVNAVEAEYGLLGAYKSLTLLDASSTPFAHVIDNVTDIGYARPGNNYTPAITSSYTTDNALAIKPWNYHYKTIGRVHTVLDNLENLKSSTPIEKYNQLDAELRFIRAYAYSQLIELYGDVPLLTKTLDLNEAETISRTPKEQIQQWIMEEMTEIADALPVSQAASGNVRASRVAAYMLKARIALYAKKYDIAIDAASKALQLSEGIHELTPFNSSIQYVGKDHTVGEPDVSNIFGHEGFRSSKEWIWVLEYNMNIDGNTHNQQYYAASRLGKGVAYWGPTQDFIDSFQAIDGLPITESPLYDEDKPFENRDPRLDMYCVRPGSRFLGYQFEMNANYKNVLNYWPVLNGTSTNPVSVANADQSNAARSYSGYLWRKHCDIADINSTSVSGMSDLNVGLFRYAELLLLYAEAKIEANQIDASVAEAINKIRRRAKMPEIPSNLSQSEMRKALRYERKVELAADGLRWYDLRRWGIANDVMNGTLYLNRDAKGWKKNVLTGFDENYTPKYNHAEATKYFGVQNVVFKVNKDEYWPIPSAEISVLPNVKQNPGY</sequence>
<evidence type="ECO:0000256" key="6">
    <source>
        <dbReference type="SAM" id="SignalP"/>
    </source>
</evidence>
<evidence type="ECO:0000313" key="9">
    <source>
        <dbReference type="EMBL" id="GAA4510126.1"/>
    </source>
</evidence>
<feature type="chain" id="PRO_5046219484" evidence="6">
    <location>
        <begin position="21"/>
        <end position="587"/>
    </location>
</feature>
<evidence type="ECO:0000313" key="10">
    <source>
        <dbReference type="Proteomes" id="UP001500394"/>
    </source>
</evidence>
<name>A0ABP8QUP4_9SPHI</name>
<feature type="signal peptide" evidence="6">
    <location>
        <begin position="1"/>
        <end position="20"/>
    </location>
</feature>
<proteinExistence type="inferred from homology"/>
<comment type="similarity">
    <text evidence="2">Belongs to the SusD family.</text>
</comment>
<keyword evidence="3 6" id="KW-0732">Signal</keyword>
<organism evidence="9 10">
    <name type="scientific">Sphingobacterium thermophilum</name>
    <dbReference type="NCBI Taxonomy" id="768534"/>
    <lineage>
        <taxon>Bacteria</taxon>
        <taxon>Pseudomonadati</taxon>
        <taxon>Bacteroidota</taxon>
        <taxon>Sphingobacteriia</taxon>
        <taxon>Sphingobacteriales</taxon>
        <taxon>Sphingobacteriaceae</taxon>
        <taxon>Sphingobacterium</taxon>
    </lineage>
</organism>
<dbReference type="Pfam" id="PF07980">
    <property type="entry name" value="SusD_RagB"/>
    <property type="match status" value="1"/>
</dbReference>
<evidence type="ECO:0000256" key="4">
    <source>
        <dbReference type="ARBA" id="ARBA00023136"/>
    </source>
</evidence>
<keyword evidence="4" id="KW-0472">Membrane</keyword>
<dbReference type="EMBL" id="BAABGR010000002">
    <property type="protein sequence ID" value="GAA4510126.1"/>
    <property type="molecule type" value="Genomic_DNA"/>
</dbReference>
<dbReference type="CDD" id="cd08977">
    <property type="entry name" value="SusD"/>
    <property type="match status" value="1"/>
</dbReference>
<dbReference type="Pfam" id="PF14322">
    <property type="entry name" value="SusD-like_3"/>
    <property type="match status" value="1"/>
</dbReference>